<evidence type="ECO:0000313" key="2">
    <source>
        <dbReference type="EMBL" id="TKS73830.1"/>
    </source>
</evidence>
<name>A0A4U5UI58_COLLU</name>
<reference evidence="2 3" key="1">
    <citation type="submission" date="2019-01" db="EMBL/GenBank/DDBJ databases">
        <title>Genome Assembly of Collichthys lucidus.</title>
        <authorList>
            <person name="Cai M."/>
            <person name="Xiao S."/>
        </authorList>
    </citation>
    <scope>NUCLEOTIDE SEQUENCE [LARGE SCALE GENOMIC DNA]</scope>
    <source>
        <strain evidence="2">JT15FE1705JMU</strain>
        <tissue evidence="2">Muscle</tissue>
    </source>
</reference>
<dbReference type="EMBL" id="CM014084">
    <property type="protein sequence ID" value="TKS73830.1"/>
    <property type="molecule type" value="Genomic_DNA"/>
</dbReference>
<gene>
    <name evidence="2" type="ORF">D9C73_007911</name>
</gene>
<keyword evidence="3" id="KW-1185">Reference proteome</keyword>
<proteinExistence type="predicted"/>
<feature type="region of interest" description="Disordered" evidence="1">
    <location>
        <begin position="23"/>
        <end position="45"/>
    </location>
</feature>
<evidence type="ECO:0000256" key="1">
    <source>
        <dbReference type="SAM" id="MobiDB-lite"/>
    </source>
</evidence>
<evidence type="ECO:0000313" key="3">
    <source>
        <dbReference type="Proteomes" id="UP000298787"/>
    </source>
</evidence>
<sequence>MSEPQTASGENFCKRVLKWKVRKDDEGPSTRTQKKRNVRNDTECASSSVCPDRVQCSLHFECHMRPSSSSETRISCECVRKTLRSGPTCSSSSFTHGLDTIDL</sequence>
<dbReference type="AlphaFoldDB" id="A0A4U5UI58"/>
<organism evidence="2 3">
    <name type="scientific">Collichthys lucidus</name>
    <name type="common">Big head croaker</name>
    <name type="synonym">Sciaena lucida</name>
    <dbReference type="NCBI Taxonomy" id="240159"/>
    <lineage>
        <taxon>Eukaryota</taxon>
        <taxon>Metazoa</taxon>
        <taxon>Chordata</taxon>
        <taxon>Craniata</taxon>
        <taxon>Vertebrata</taxon>
        <taxon>Euteleostomi</taxon>
        <taxon>Actinopterygii</taxon>
        <taxon>Neopterygii</taxon>
        <taxon>Teleostei</taxon>
        <taxon>Neoteleostei</taxon>
        <taxon>Acanthomorphata</taxon>
        <taxon>Eupercaria</taxon>
        <taxon>Sciaenidae</taxon>
        <taxon>Collichthys</taxon>
    </lineage>
</organism>
<accession>A0A4U5UI58</accession>
<dbReference type="Proteomes" id="UP000298787">
    <property type="component" value="Chromosome 7"/>
</dbReference>
<protein>
    <submittedName>
        <fullName evidence="2">Uncharacterized protein</fullName>
    </submittedName>
</protein>